<feature type="compositionally biased region" description="Low complexity" evidence="6">
    <location>
        <begin position="347"/>
        <end position="361"/>
    </location>
</feature>
<dbReference type="Pfam" id="PF14857">
    <property type="entry name" value="TMEM151"/>
    <property type="match status" value="1"/>
</dbReference>
<evidence type="ECO:0000256" key="5">
    <source>
        <dbReference type="ARBA" id="ARBA00023136"/>
    </source>
</evidence>
<evidence type="ECO:0000256" key="4">
    <source>
        <dbReference type="ARBA" id="ARBA00022989"/>
    </source>
</evidence>
<dbReference type="PANTHER" id="PTHR31893:SF5">
    <property type="entry name" value="TRANSMEMBRANE PROTEIN 151 HOMOLOG"/>
    <property type="match status" value="1"/>
</dbReference>
<evidence type="ECO:0000256" key="7">
    <source>
        <dbReference type="SAM" id="Phobius"/>
    </source>
</evidence>
<evidence type="ECO:0000313" key="9">
    <source>
        <dbReference type="RefSeq" id="XP_047739824.1"/>
    </source>
</evidence>
<reference evidence="9" key="1">
    <citation type="submission" date="2025-08" db="UniProtKB">
        <authorList>
            <consortium name="RefSeq"/>
        </authorList>
    </citation>
    <scope>IDENTIFICATION</scope>
    <source>
        <tissue evidence="9">Whole organism</tissue>
    </source>
</reference>
<feature type="transmembrane region" description="Helical" evidence="7">
    <location>
        <begin position="68"/>
        <end position="94"/>
    </location>
</feature>
<dbReference type="InterPro" id="IPR026767">
    <property type="entry name" value="Tmem151"/>
</dbReference>
<proteinExistence type="inferred from homology"/>
<accession>A0A979FUU7</accession>
<keyword evidence="8" id="KW-1185">Reference proteome</keyword>
<feature type="transmembrane region" description="Helical" evidence="7">
    <location>
        <begin position="38"/>
        <end position="56"/>
    </location>
</feature>
<evidence type="ECO:0000313" key="8">
    <source>
        <dbReference type="Proteomes" id="UP000694843"/>
    </source>
</evidence>
<keyword evidence="3 7" id="KW-0812">Transmembrane</keyword>
<dbReference type="Proteomes" id="UP000694843">
    <property type="component" value="Unplaced"/>
</dbReference>
<comment type="similarity">
    <text evidence="2">Belongs to the TMEM151 family.</text>
</comment>
<gene>
    <name evidence="9" type="primary">LOC125178946</name>
</gene>
<keyword evidence="5 7" id="KW-0472">Membrane</keyword>
<dbReference type="OMA" id="TWCQLTQ"/>
<dbReference type="KEGG" id="hazt:125178946"/>
<feature type="transmembrane region" description="Helical" evidence="7">
    <location>
        <begin position="259"/>
        <end position="278"/>
    </location>
</feature>
<dbReference type="OrthoDB" id="190434at2759"/>
<evidence type="ECO:0000256" key="3">
    <source>
        <dbReference type="ARBA" id="ARBA00022692"/>
    </source>
</evidence>
<dbReference type="PANTHER" id="PTHR31893">
    <property type="entry name" value="TRANSMEMBRANE PROTEIN 151 HOMOLOG"/>
    <property type="match status" value="1"/>
</dbReference>
<evidence type="ECO:0000256" key="1">
    <source>
        <dbReference type="ARBA" id="ARBA00004141"/>
    </source>
</evidence>
<feature type="region of interest" description="Disordered" evidence="6">
    <location>
        <begin position="347"/>
        <end position="372"/>
    </location>
</feature>
<dbReference type="AlphaFoldDB" id="A0A979FUU7"/>
<organism evidence="8 9">
    <name type="scientific">Hyalella azteca</name>
    <name type="common">Amphipod</name>
    <dbReference type="NCBI Taxonomy" id="294128"/>
    <lineage>
        <taxon>Eukaryota</taxon>
        <taxon>Metazoa</taxon>
        <taxon>Ecdysozoa</taxon>
        <taxon>Arthropoda</taxon>
        <taxon>Crustacea</taxon>
        <taxon>Multicrustacea</taxon>
        <taxon>Malacostraca</taxon>
        <taxon>Eumalacostraca</taxon>
        <taxon>Peracarida</taxon>
        <taxon>Amphipoda</taxon>
        <taxon>Senticaudata</taxon>
        <taxon>Talitrida</taxon>
        <taxon>Talitroidea</taxon>
        <taxon>Hyalellidae</taxon>
        <taxon>Hyalella</taxon>
    </lineage>
</organism>
<feature type="region of interest" description="Disordered" evidence="6">
    <location>
        <begin position="468"/>
        <end position="489"/>
    </location>
</feature>
<comment type="subcellular location">
    <subcellularLocation>
        <location evidence="1">Membrane</location>
        <topology evidence="1">Multi-pass membrane protein</topology>
    </subcellularLocation>
</comment>
<evidence type="ECO:0000256" key="2">
    <source>
        <dbReference type="ARBA" id="ARBA00009583"/>
    </source>
</evidence>
<dbReference type="RefSeq" id="XP_047739824.1">
    <property type="nucleotide sequence ID" value="XM_047883868.1"/>
</dbReference>
<protein>
    <submittedName>
        <fullName evidence="9">Transmembrane protein 151B-like</fullName>
    </submittedName>
</protein>
<keyword evidence="4 7" id="KW-1133">Transmembrane helix</keyword>
<dbReference type="GO" id="GO:0016020">
    <property type="term" value="C:membrane"/>
    <property type="evidence" value="ECO:0007669"/>
    <property type="project" value="UniProtKB-SubCell"/>
</dbReference>
<name>A0A979FUU7_HYAAZ</name>
<evidence type="ECO:0000256" key="6">
    <source>
        <dbReference type="SAM" id="MobiDB-lite"/>
    </source>
</evidence>
<dbReference type="GeneID" id="125178946"/>
<sequence length="520" mass="58620">MRRIRPNILPPDPADAQLWPQRPSLVTLLVHRNQCRCLVLTLLIGACIAYIALCRVSKERSRSQCLDLYLTLTGEGGWYVAVACLVIIYVIYLVECCLCPLRHKWSRSSPAAEVGVLVESLVTALPVIWWKAVCYHYVRRSRHTTRFRDGGAFSTHEVFYQRINSRTAESRFEFSRCGVRDVSKKLVNLSRYPFLKLKFSKGFAFSNLEASVEFEEQRTRFFQEHESWDTYMEMREGLDLTDVGFKEVVLVRRDGAMPWYVHPVVFGITAALVLSWPLRMWIEFNTAHAHFEVTKLFGVNYPDEGEDRRVSRSSVSADSHDIELSIAENCSVAPSYSEALLMVAPSSSSSSRDANGNVSSSQQQPRPASVFRSPSAIPQTIHSCSPSPLVVYRPSPLPPRRPDDPFEGRWCCWPEGSNAAGFISPPCYEEALQVCQPLNNSAANVPQYRTSAIGPASYRALGQPISRAMERSSTPISEAAPEPGRNSSLRRSISERNIIQCASRWLFPRRSCHCSLEADL</sequence>